<protein>
    <submittedName>
        <fullName evidence="1">tRNA binding protein</fullName>
    </submittedName>
</protein>
<dbReference type="GeneID" id="83012420"/>
<dbReference type="InterPro" id="IPR003789">
    <property type="entry name" value="Asn/Gln_tRNA_amidoTrase-B-like"/>
</dbReference>
<gene>
    <name evidence="1" type="primary">yqeY</name>
    <name evidence="1" type="ORF">ERS852470_00711</name>
</gene>
<dbReference type="InterPro" id="IPR023168">
    <property type="entry name" value="GatB_Yqey_C_2"/>
</dbReference>
<dbReference type="Gene3D" id="1.10.1510.10">
    <property type="entry name" value="Uncharacterised protein YqeY/AIM41 PF09424, N-terminal domain"/>
    <property type="match status" value="1"/>
</dbReference>
<dbReference type="InterPro" id="IPR042184">
    <property type="entry name" value="YqeY/Aim41_N"/>
</dbReference>
<name>A0A173ZQR1_9CLOT</name>
<dbReference type="GO" id="GO:0016884">
    <property type="term" value="F:carbon-nitrogen ligase activity, with glutamine as amido-N-donor"/>
    <property type="evidence" value="ECO:0007669"/>
    <property type="project" value="InterPro"/>
</dbReference>
<dbReference type="InterPro" id="IPR019004">
    <property type="entry name" value="YqeY/Aim41"/>
</dbReference>
<dbReference type="EMBL" id="CYZV01000006">
    <property type="protein sequence ID" value="CUN78584.1"/>
    <property type="molecule type" value="Genomic_DNA"/>
</dbReference>
<dbReference type="Gene3D" id="1.10.10.410">
    <property type="match status" value="1"/>
</dbReference>
<dbReference type="PANTHER" id="PTHR28055">
    <property type="entry name" value="ALTERED INHERITANCE OF MITOCHONDRIA PROTEIN 41, MITOCHONDRIAL"/>
    <property type="match status" value="1"/>
</dbReference>
<evidence type="ECO:0000313" key="1">
    <source>
        <dbReference type="EMBL" id="CUN78584.1"/>
    </source>
</evidence>
<sequence length="151" mass="17274">MTSQINMLKETLKKDEIAAMKARDKARVSVLRLVNSEIKAYEVNNREEISDENVIKIVEKSIKQNKEALEYAKQANNEEKIAEGNFAIEVLTPYLPKQLTEEEVSAMLREIITNGNYTAKDMGKIMKEIMPKVNGKFDRSKINPMVKEILV</sequence>
<proteinExistence type="predicted"/>
<accession>A0A173ZQR1</accession>
<dbReference type="Pfam" id="PF09424">
    <property type="entry name" value="YqeY"/>
    <property type="match status" value="1"/>
</dbReference>
<dbReference type="PANTHER" id="PTHR28055:SF1">
    <property type="entry name" value="ALTERED INHERITANCE OF MITOCHONDRIA PROTEIN 41, MITOCHONDRIAL"/>
    <property type="match status" value="1"/>
</dbReference>
<dbReference type="STRING" id="84024.ERS852471_02083"/>
<dbReference type="Proteomes" id="UP000095558">
    <property type="component" value="Unassembled WGS sequence"/>
</dbReference>
<organism evidence="1 2">
    <name type="scientific">Clostridium disporicum</name>
    <dbReference type="NCBI Taxonomy" id="84024"/>
    <lineage>
        <taxon>Bacteria</taxon>
        <taxon>Bacillati</taxon>
        <taxon>Bacillota</taxon>
        <taxon>Clostridia</taxon>
        <taxon>Eubacteriales</taxon>
        <taxon>Clostridiaceae</taxon>
        <taxon>Clostridium</taxon>
    </lineage>
</organism>
<dbReference type="RefSeq" id="WP_242833254.1">
    <property type="nucleotide sequence ID" value="NZ_CYZV01000006.1"/>
</dbReference>
<dbReference type="AlphaFoldDB" id="A0A173ZQR1"/>
<evidence type="ECO:0000313" key="2">
    <source>
        <dbReference type="Proteomes" id="UP000095558"/>
    </source>
</evidence>
<dbReference type="SUPFAM" id="SSF89095">
    <property type="entry name" value="GatB/YqeY motif"/>
    <property type="match status" value="1"/>
</dbReference>
<reference evidence="1 2" key="1">
    <citation type="submission" date="2015-09" db="EMBL/GenBank/DDBJ databases">
        <authorList>
            <consortium name="Pathogen Informatics"/>
        </authorList>
    </citation>
    <scope>NUCLEOTIDE SEQUENCE [LARGE SCALE GENOMIC DNA]</scope>
    <source>
        <strain evidence="1 2">2789STDY5834855</strain>
    </source>
</reference>